<comment type="caution">
    <text evidence="2">The sequence shown here is derived from an EMBL/GenBank/DDBJ whole genome shotgun (WGS) entry which is preliminary data.</text>
</comment>
<proteinExistence type="predicted"/>
<sequence>MRKILAVTLILVFALSILGCGGSSKPAGTKAEYKANMKLTNTQTKDHPYNIGAQKFAELIKERTKGRITITLYPDGQLGKGEREMLESLQQGTIDIYVGSTGPVGNFSPTMNILDIPFLFRDNAHVDKVLDGPIGQQLLKDLEKSNLVGLAFWENGFRNLTNSRNVVKVPEDGKGLKIRVMENKVHLLAWKTAGLNPTPMAWGEVYAALQQKVIDGQENPVAVIYSSKLYEVQKYLSMTGHVYSPAPIIISKKRWDQMPKEDQEIFRKTALEVAQYQRKLNRDAEAAKIKEMESKGFTVTKDVDKAAWQKAMQPAFEEFAKEFGKDKINAIMNTK</sequence>
<protein>
    <submittedName>
        <fullName evidence="2">TRAP transporter substrate-binding protein</fullName>
    </submittedName>
</protein>
<dbReference type="Pfam" id="PF03480">
    <property type="entry name" value="DctP"/>
    <property type="match status" value="1"/>
</dbReference>
<evidence type="ECO:0000313" key="2">
    <source>
        <dbReference type="EMBL" id="MDT8899965.1"/>
    </source>
</evidence>
<name>A0ABU3NU68_9FIRM</name>
<keyword evidence="3" id="KW-1185">Reference proteome</keyword>
<dbReference type="PANTHER" id="PTHR33376">
    <property type="match status" value="1"/>
</dbReference>
<keyword evidence="1" id="KW-0732">Signal</keyword>
<evidence type="ECO:0000256" key="1">
    <source>
        <dbReference type="ARBA" id="ARBA00022729"/>
    </source>
</evidence>
<evidence type="ECO:0000313" key="3">
    <source>
        <dbReference type="Proteomes" id="UP001254848"/>
    </source>
</evidence>
<dbReference type="RefSeq" id="WP_413778528.1">
    <property type="nucleotide sequence ID" value="NZ_JAUOZS010000001.1"/>
</dbReference>
<dbReference type="InterPro" id="IPR018389">
    <property type="entry name" value="DctP_fam"/>
</dbReference>
<organism evidence="2 3">
    <name type="scientific">Anaeroselena agilis</name>
    <dbReference type="NCBI Taxonomy" id="3063788"/>
    <lineage>
        <taxon>Bacteria</taxon>
        <taxon>Bacillati</taxon>
        <taxon>Bacillota</taxon>
        <taxon>Negativicutes</taxon>
        <taxon>Acetonemataceae</taxon>
        <taxon>Anaeroselena</taxon>
    </lineage>
</organism>
<dbReference type="PANTHER" id="PTHR33376:SF2">
    <property type="entry name" value="DICARBOXYLATE-BINDING PERIPLASMIC PROTEIN"/>
    <property type="match status" value="1"/>
</dbReference>
<dbReference type="InterPro" id="IPR004682">
    <property type="entry name" value="TRAP_DctP"/>
</dbReference>
<dbReference type="NCBIfam" id="NF037995">
    <property type="entry name" value="TRAP_S1"/>
    <property type="match status" value="1"/>
</dbReference>
<dbReference type="PIRSF" id="PIRSF006470">
    <property type="entry name" value="DctB"/>
    <property type="match status" value="1"/>
</dbReference>
<dbReference type="Proteomes" id="UP001254848">
    <property type="component" value="Unassembled WGS sequence"/>
</dbReference>
<dbReference type="InterPro" id="IPR038404">
    <property type="entry name" value="TRAP_DctP_sf"/>
</dbReference>
<dbReference type="EMBL" id="JAUOZS010000001">
    <property type="protein sequence ID" value="MDT8899965.1"/>
    <property type="molecule type" value="Genomic_DNA"/>
</dbReference>
<reference evidence="2 3" key="1">
    <citation type="submission" date="2023-07" db="EMBL/GenBank/DDBJ databases">
        <title>The novel representative of Negativicutes class, Anaeroselena agilis gen. nov. sp. nov.</title>
        <authorList>
            <person name="Prokofeva M.I."/>
            <person name="Elcheninov A.G."/>
            <person name="Klyukina A."/>
            <person name="Kublanov I.V."/>
            <person name="Frolov E.N."/>
            <person name="Podosokorskaya O.A."/>
        </authorList>
    </citation>
    <scope>NUCLEOTIDE SEQUENCE [LARGE SCALE GENOMIC DNA]</scope>
    <source>
        <strain evidence="2 3">4137-cl</strain>
    </source>
</reference>
<dbReference type="Gene3D" id="3.40.190.170">
    <property type="entry name" value="Bacterial extracellular solute-binding protein, family 7"/>
    <property type="match status" value="1"/>
</dbReference>
<dbReference type="NCBIfam" id="TIGR00787">
    <property type="entry name" value="dctP"/>
    <property type="match status" value="1"/>
</dbReference>
<dbReference type="CDD" id="cd13675">
    <property type="entry name" value="PBP2_TRAP_SBP_like_5"/>
    <property type="match status" value="1"/>
</dbReference>
<accession>A0ABU3NU68</accession>
<gene>
    <name evidence="2" type="ORF">Q4T40_01790</name>
</gene>
<dbReference type="PROSITE" id="PS51257">
    <property type="entry name" value="PROKAR_LIPOPROTEIN"/>
    <property type="match status" value="1"/>
</dbReference>